<feature type="compositionally biased region" description="Low complexity" evidence="2">
    <location>
        <begin position="471"/>
        <end position="486"/>
    </location>
</feature>
<feature type="compositionally biased region" description="Low complexity" evidence="2">
    <location>
        <begin position="427"/>
        <end position="443"/>
    </location>
</feature>
<dbReference type="Pfam" id="PF00621">
    <property type="entry name" value="RhoGEF"/>
    <property type="match status" value="1"/>
</dbReference>
<organism evidence="3">
    <name type="scientific">Anopheles atroparvus</name>
    <name type="common">European mosquito</name>
    <dbReference type="NCBI Taxonomy" id="41427"/>
    <lineage>
        <taxon>Eukaryota</taxon>
        <taxon>Metazoa</taxon>
        <taxon>Ecdysozoa</taxon>
        <taxon>Arthropoda</taxon>
        <taxon>Hexapoda</taxon>
        <taxon>Insecta</taxon>
        <taxon>Pterygota</taxon>
        <taxon>Neoptera</taxon>
        <taxon>Endopterygota</taxon>
        <taxon>Diptera</taxon>
        <taxon>Nematocera</taxon>
        <taxon>Culicoidea</taxon>
        <taxon>Culicidae</taxon>
        <taxon>Anophelinae</taxon>
        <taxon>Anopheles</taxon>
    </lineage>
</organism>
<feature type="region of interest" description="Disordered" evidence="2">
    <location>
        <begin position="254"/>
        <end position="348"/>
    </location>
</feature>
<dbReference type="PANTHER" id="PTHR45924:SF2">
    <property type="entry name" value="FI17866P1"/>
    <property type="match status" value="1"/>
</dbReference>
<feature type="compositionally biased region" description="Polar residues" evidence="2">
    <location>
        <begin position="444"/>
        <end position="456"/>
    </location>
</feature>
<feature type="compositionally biased region" description="Basic and acidic residues" evidence="2">
    <location>
        <begin position="1179"/>
        <end position="1190"/>
    </location>
</feature>
<feature type="region of interest" description="Disordered" evidence="2">
    <location>
        <begin position="163"/>
        <end position="182"/>
    </location>
</feature>
<feature type="compositionally biased region" description="Low complexity" evidence="2">
    <location>
        <begin position="1519"/>
        <end position="1529"/>
    </location>
</feature>
<dbReference type="EnsemblMetazoa" id="AATE003444-RA">
    <property type="protein sequence ID" value="AATE003444-PA.1"/>
    <property type="gene ID" value="AATE003444"/>
</dbReference>
<feature type="compositionally biased region" description="Polar residues" evidence="2">
    <location>
        <begin position="1598"/>
        <end position="1624"/>
    </location>
</feature>
<dbReference type="VEuPathDB" id="VectorBase:AATE003444"/>
<feature type="region of interest" description="Disordered" evidence="2">
    <location>
        <begin position="1012"/>
        <end position="1042"/>
    </location>
</feature>
<feature type="compositionally biased region" description="Polar residues" evidence="2">
    <location>
        <begin position="397"/>
        <end position="407"/>
    </location>
</feature>
<dbReference type="GO" id="GO:0031267">
    <property type="term" value="F:small GTPase binding"/>
    <property type="evidence" value="ECO:0007669"/>
    <property type="project" value="TreeGrafter"/>
</dbReference>
<dbReference type="InterPro" id="IPR001849">
    <property type="entry name" value="PH_domain"/>
</dbReference>
<protein>
    <submittedName>
        <fullName evidence="3">Uncharacterized protein</fullName>
    </submittedName>
</protein>
<dbReference type="InterPro" id="IPR000219">
    <property type="entry name" value="DH_dom"/>
</dbReference>
<feature type="region of interest" description="Disordered" evidence="2">
    <location>
        <begin position="1055"/>
        <end position="1107"/>
    </location>
</feature>
<dbReference type="InterPro" id="IPR035899">
    <property type="entry name" value="DBL_dom_sf"/>
</dbReference>
<keyword evidence="1" id="KW-0597">Phosphoprotein</keyword>
<feature type="compositionally biased region" description="Pro residues" evidence="2">
    <location>
        <begin position="1151"/>
        <end position="1160"/>
    </location>
</feature>
<feature type="region of interest" description="Disordered" evidence="2">
    <location>
        <begin position="1598"/>
        <end position="1643"/>
    </location>
</feature>
<feature type="compositionally biased region" description="Pro residues" evidence="2">
    <location>
        <begin position="1245"/>
        <end position="1264"/>
    </location>
</feature>
<dbReference type="GO" id="GO:0005085">
    <property type="term" value="F:guanyl-nucleotide exchange factor activity"/>
    <property type="evidence" value="ECO:0007669"/>
    <property type="project" value="InterPro"/>
</dbReference>
<accession>A0A182IQB0</accession>
<feature type="compositionally biased region" description="Basic and acidic residues" evidence="2">
    <location>
        <begin position="975"/>
        <end position="996"/>
    </location>
</feature>
<dbReference type="SMART" id="SM00233">
    <property type="entry name" value="PH"/>
    <property type="match status" value="1"/>
</dbReference>
<dbReference type="CDD" id="cd00160">
    <property type="entry name" value="RhoGEF"/>
    <property type="match status" value="1"/>
</dbReference>
<feature type="compositionally biased region" description="Polar residues" evidence="2">
    <location>
        <begin position="163"/>
        <end position="178"/>
    </location>
</feature>
<evidence type="ECO:0000313" key="3">
    <source>
        <dbReference type="EnsemblMetazoa" id="AATE003444-PA.1"/>
    </source>
</evidence>
<feature type="compositionally biased region" description="Polar residues" evidence="2">
    <location>
        <begin position="415"/>
        <end position="426"/>
    </location>
</feature>
<feature type="compositionally biased region" description="Basic and acidic residues" evidence="2">
    <location>
        <begin position="293"/>
        <end position="313"/>
    </location>
</feature>
<name>A0A182IQB0_ANOAO</name>
<dbReference type="SUPFAM" id="SSF48065">
    <property type="entry name" value="DBL homology domain (DH-domain)"/>
    <property type="match status" value="1"/>
</dbReference>
<feature type="region of interest" description="Disordered" evidence="2">
    <location>
        <begin position="1236"/>
        <end position="1273"/>
    </location>
</feature>
<feature type="region of interest" description="Disordered" evidence="2">
    <location>
        <begin position="1505"/>
        <end position="1552"/>
    </location>
</feature>
<dbReference type="SMART" id="SM00325">
    <property type="entry name" value="RhoGEF"/>
    <property type="match status" value="1"/>
</dbReference>
<feature type="compositionally biased region" description="Polar residues" evidence="2">
    <location>
        <begin position="255"/>
        <end position="278"/>
    </location>
</feature>
<feature type="region of interest" description="Disordered" evidence="2">
    <location>
        <begin position="958"/>
        <end position="998"/>
    </location>
</feature>
<evidence type="ECO:0000256" key="1">
    <source>
        <dbReference type="ARBA" id="ARBA00022553"/>
    </source>
</evidence>
<dbReference type="InterPro" id="IPR055251">
    <property type="entry name" value="SOS1_NGEF_PH"/>
</dbReference>
<dbReference type="PANTHER" id="PTHR45924">
    <property type="entry name" value="FI17866P1"/>
    <property type="match status" value="1"/>
</dbReference>
<evidence type="ECO:0000256" key="2">
    <source>
        <dbReference type="SAM" id="MobiDB-lite"/>
    </source>
</evidence>
<proteinExistence type="predicted"/>
<feature type="compositionally biased region" description="Basic and acidic residues" evidence="2">
    <location>
        <begin position="1509"/>
        <end position="1518"/>
    </location>
</feature>
<dbReference type="CDD" id="cd13243">
    <property type="entry name" value="PH_PLEKHG1_G2_G3"/>
    <property type="match status" value="1"/>
</dbReference>
<dbReference type="PROSITE" id="PS50003">
    <property type="entry name" value="PH_DOMAIN"/>
    <property type="match status" value="1"/>
</dbReference>
<dbReference type="Pfam" id="PF22697">
    <property type="entry name" value="SOS1_NGEF_PH"/>
    <property type="match status" value="1"/>
</dbReference>
<reference evidence="3" key="1">
    <citation type="submission" date="2022-08" db="UniProtKB">
        <authorList>
            <consortium name="EnsemblMetazoa"/>
        </authorList>
    </citation>
    <scope>IDENTIFICATION</scope>
    <source>
        <strain evidence="3">EBRO</strain>
    </source>
</reference>
<dbReference type="Gene3D" id="2.30.29.30">
    <property type="entry name" value="Pleckstrin-homology domain (PH domain)/Phosphotyrosine-binding domain (PTB)"/>
    <property type="match status" value="1"/>
</dbReference>
<dbReference type="InterPro" id="IPR011993">
    <property type="entry name" value="PH-like_dom_sf"/>
</dbReference>
<feature type="compositionally biased region" description="Basic and acidic residues" evidence="2">
    <location>
        <begin position="73"/>
        <end position="83"/>
    </location>
</feature>
<dbReference type="InterPro" id="IPR043324">
    <property type="entry name" value="PH_PLEKHG1_G2_G3"/>
</dbReference>
<sequence length="1676" mass="183148">MDIESDGSERWEDFFGSSTEIGLGFLDTLANNFNEEARQLVESSGSNISTPLSPPPVSSLSAVSAHEVFTLPRAEDAAHRPPFDGDNGPSKSGPRTLTKAYATEGEPVGRVNVRKRTDKFFNLVSPNVLRMVFNTTESSTSPTGTTPPACTSTFTGSNVGICSPTSGRKPTTTPGSTRKQQHLPLSKGITKLSQMNQEQVEDEDCGVEGEEEEIGRRQKLRTQRGLRERLVECRSTCEAAANCTTDAVTMDPSGRCTQSNGHGTGQESEQLQNVSTLQRKIHQLTVGLEESEAGEREWRMGKGESTGEERENDASQASLHATQPAADGLEESSADPRGDGGTVTLRGADAMNHDAPTMEDAFVKNCIDSSDHRKTVVEAINLHPNLGSKAAKEAPSRNGTRKLSTPTKPERKTISKASSQSLSDNATSQHNSTSSTSTPSLDTANSGGSVYSSKMSLPTPGTPVLSSRPLSASSICSYSSSSSSSGSEHHHLLLMGGKSAPPSYQASVESLADPSEPEQASSLPRCNGDGVVAGTPVVIAMTMCERAMREIIDSESSYVKDLGQVIRGYLEDWKERACLKPDQLNVLFSNIQQIYDFNFKLLNRLRDARGDPVQISNCFIDLHVEFSCYTKYCTSYPEAISLLTTLLQATHTNALLVSTQKLLKHTLPLGSYLLKPVQRILKYHLLLENLRKHCSDQQVALAHELMKKVAQNIDQMKKKLDQQRLVKELAGILDGWLGPDLSVLGDLLREGHLTEHAKPRIVLLFQSMLIIAKPKEDKRLQFRAYIPCKNIMLVETLPGEPASFNVIPFDEPKGVLKLTARNREEKRHWTQQIKQAMLQHYSDIPERAKELVLQLGDEDERVTGKQYWKRPTNNSPVPEYLERRQQFRRSEMRQRSKKNLLKKDAPVATFRSYSDIESVDGAGTGPAPSEPKPGSTHASNLDECKCDSVKKQLQEEIQSRAETPKHKPSPSLSRSRSEVRDDEQERLKKSQYERRKLSAPLKKQFIVREDSPEGIQKYNHTTIPKRISEMRKRRPKTLTGSSTFYTELDAQVVMSGGEPCSSTEPASIATDASEENVSIEIPECCSPHEETGAKPRAATSIETATDGGAQLKDSDIISKLILDKDQFTKVLNKPLTKKKSFDSSTCVRPVMNPPEPPSTEPPCEEDDRAVRCEPNTAPHYDDGNDEDDHRRQRTVSGGADGDEPIYESLLRNVHVPYKYAPASLALRHSLPCAEKTNSFNCQQSSPPPAAPPTPPGPGLVPPALPRRKTRPESDYVTLAYSELGLLERIEGDDEKPGTGVVRRLGSPQISPVHAKTPQLLRNSDTNISYHRENSAPAMGVSVGMETVATVTPPVGNEVAVIPVAENEESASIYACPKQAFLERQGSLNMKTTATQKSILQRFISQHASAISSRMLGSEGNLLAGDVQPLQRKLSDPNGGYGGGSGGSAGHIYKLGSMDLGCRIAHLDYADPKTLFAHQPSISSSTYSMVSNGNTNVLINQESLKAQGHHASEPHDQRDSVLASSSSSDSVCDEPPPQPPSGVGGSFDDDANDENSFYERTVEECLEHDFRDSAVYSGDDNDRRADRCTADCGADEQQQNLYETLSPPNRTGSPRSASTHRSSATGPPPPIPTKPAHLGRAKRVSNGMFPATAAIALPTKPPANTRGWVLQQVKRFQ</sequence>
<feature type="region of interest" description="Disordered" evidence="2">
    <location>
        <begin position="386"/>
        <end position="526"/>
    </location>
</feature>
<feature type="region of interest" description="Disordered" evidence="2">
    <location>
        <begin position="917"/>
        <end position="943"/>
    </location>
</feature>
<dbReference type="STRING" id="41427.A0A182IQB0"/>
<feature type="region of interest" description="Disordered" evidence="2">
    <location>
        <begin position="73"/>
        <end position="97"/>
    </location>
</feature>
<feature type="region of interest" description="Disordered" evidence="2">
    <location>
        <begin position="1133"/>
        <end position="1204"/>
    </location>
</feature>
<dbReference type="Gene3D" id="1.20.900.10">
    <property type="entry name" value="Dbl homology (DH) domain"/>
    <property type="match status" value="1"/>
</dbReference>
<dbReference type="SUPFAM" id="SSF50729">
    <property type="entry name" value="PH domain-like"/>
    <property type="match status" value="1"/>
</dbReference>
<dbReference type="PROSITE" id="PS50010">
    <property type="entry name" value="DH_2"/>
    <property type="match status" value="1"/>
</dbReference>